<proteinExistence type="inferred from homology"/>
<dbReference type="PROSITE" id="PS50005">
    <property type="entry name" value="TPR"/>
    <property type="match status" value="1"/>
</dbReference>
<evidence type="ECO:0000256" key="1">
    <source>
        <dbReference type="ARBA" id="ARBA00004496"/>
    </source>
</evidence>
<dbReference type="PROSITE" id="PS50943">
    <property type="entry name" value="HTH_CROC1"/>
    <property type="match status" value="1"/>
</dbReference>
<evidence type="ECO:0000256" key="4">
    <source>
        <dbReference type="ARBA" id="ARBA00022803"/>
    </source>
</evidence>
<dbReference type="InterPro" id="IPR019734">
    <property type="entry name" value="TPR_rpt"/>
</dbReference>
<keyword evidence="3" id="KW-0677">Repeat</keyword>
<dbReference type="AlphaFoldDB" id="A0A4R7KPP8"/>
<keyword evidence="2" id="KW-0963">Cytoplasm</keyword>
<reference evidence="8 9" key="1">
    <citation type="submission" date="2019-03" db="EMBL/GenBank/DDBJ databases">
        <title>Genomic Encyclopedia of Type Strains, Phase IV (KMG-IV): sequencing the most valuable type-strain genomes for metagenomic binning, comparative biology and taxonomic classification.</title>
        <authorList>
            <person name="Goeker M."/>
        </authorList>
    </citation>
    <scope>NUCLEOTIDE SEQUENCE [LARGE SCALE GENOMIC DNA]</scope>
    <source>
        <strain evidence="8 9">DSM 24455</strain>
    </source>
</reference>
<dbReference type="InterPro" id="IPR010982">
    <property type="entry name" value="Lambda_DNA-bd_dom_sf"/>
</dbReference>
<protein>
    <submittedName>
        <fullName evidence="8">Tetratricopeptide repeat protein</fullName>
    </submittedName>
</protein>
<feature type="repeat" description="TPR" evidence="6">
    <location>
        <begin position="279"/>
        <end position="312"/>
    </location>
</feature>
<evidence type="ECO:0000256" key="2">
    <source>
        <dbReference type="ARBA" id="ARBA00022490"/>
    </source>
</evidence>
<dbReference type="SUPFAM" id="SSF47413">
    <property type="entry name" value="lambda repressor-like DNA-binding domains"/>
    <property type="match status" value="1"/>
</dbReference>
<comment type="caution">
    <text evidence="8">The sequence shown here is derived from an EMBL/GenBank/DDBJ whole genome shotgun (WGS) entry which is preliminary data.</text>
</comment>
<gene>
    <name evidence="8" type="ORF">EDD71_109106</name>
</gene>
<dbReference type="CDD" id="cd00093">
    <property type="entry name" value="HTH_XRE"/>
    <property type="match status" value="1"/>
</dbReference>
<dbReference type="InterPro" id="IPR051476">
    <property type="entry name" value="Bac_ResReg_Asp_Phosphatase"/>
</dbReference>
<dbReference type="PANTHER" id="PTHR46630">
    <property type="entry name" value="TETRATRICOPEPTIDE REPEAT PROTEIN 29"/>
    <property type="match status" value="1"/>
</dbReference>
<dbReference type="PANTHER" id="PTHR46630:SF1">
    <property type="entry name" value="TETRATRICOPEPTIDE REPEAT PROTEIN 29"/>
    <property type="match status" value="1"/>
</dbReference>
<sequence length="436" mass="50330">MVMEVLTLGEKIKAKRKELNLTLKDLAGDRVTPGQISLVESGKSNPSIDLLEYLAEKLGTDIDYFLESEEKQASKICEFYTNIAESAIGAENYLRAREAIEKGMHYAQKYNLSYFKGKLEFALANLKYKNGEYEEAQQVCLSANGIFLKTESIYDIVSSLILLGVITLKMTYVTTALNYFMQADRILNEHKHLDEVLKTKIYYYIALCNYKLNNISQAIDYALLAGEKLKVLDNKREYGETLLLLSIAYSQENKMQEALRYAREAKKIFSEINDKHEIANIETNLGVIFAKGNNMEESFSHFNKAIKIKKEINDKTIADTVLKLSDNYIMLNQLDKALQTIEDLMEKIDDEDHLSRIKCFEYLYRIYYRQNNKSKAEEILLSAIKYLEGLDYKKQLADFYVILGKFYNEIGEKELALSYINKGLDNYKELKIILNE</sequence>
<dbReference type="InterPro" id="IPR001387">
    <property type="entry name" value="Cro/C1-type_HTH"/>
</dbReference>
<comment type="subcellular location">
    <subcellularLocation>
        <location evidence="1">Cytoplasm</location>
    </subcellularLocation>
</comment>
<dbReference type="GO" id="GO:0003677">
    <property type="term" value="F:DNA binding"/>
    <property type="evidence" value="ECO:0007669"/>
    <property type="project" value="InterPro"/>
</dbReference>
<evidence type="ECO:0000256" key="6">
    <source>
        <dbReference type="PROSITE-ProRule" id="PRU00339"/>
    </source>
</evidence>
<feature type="domain" description="HTH cro/C1-type" evidence="7">
    <location>
        <begin position="12"/>
        <end position="65"/>
    </location>
</feature>
<dbReference type="EMBL" id="SOAZ01000009">
    <property type="protein sequence ID" value="TDT61091.1"/>
    <property type="molecule type" value="Genomic_DNA"/>
</dbReference>
<keyword evidence="9" id="KW-1185">Reference proteome</keyword>
<evidence type="ECO:0000256" key="5">
    <source>
        <dbReference type="ARBA" id="ARBA00038253"/>
    </source>
</evidence>
<dbReference type="Pfam" id="PF01381">
    <property type="entry name" value="HTH_3"/>
    <property type="match status" value="1"/>
</dbReference>
<dbReference type="Gene3D" id="1.25.40.10">
    <property type="entry name" value="Tetratricopeptide repeat domain"/>
    <property type="match status" value="3"/>
</dbReference>
<accession>A0A4R7KPP8</accession>
<comment type="similarity">
    <text evidence="5">Belongs to the Rap family.</text>
</comment>
<name>A0A4R7KPP8_9CLOT</name>
<organism evidence="8 9">
    <name type="scientific">Fonticella tunisiensis</name>
    <dbReference type="NCBI Taxonomy" id="1096341"/>
    <lineage>
        <taxon>Bacteria</taxon>
        <taxon>Bacillati</taxon>
        <taxon>Bacillota</taxon>
        <taxon>Clostridia</taxon>
        <taxon>Eubacteriales</taxon>
        <taxon>Clostridiaceae</taxon>
        <taxon>Fonticella</taxon>
    </lineage>
</organism>
<evidence type="ECO:0000259" key="7">
    <source>
        <dbReference type="PROSITE" id="PS50943"/>
    </source>
</evidence>
<dbReference type="GO" id="GO:0005737">
    <property type="term" value="C:cytoplasm"/>
    <property type="evidence" value="ECO:0007669"/>
    <property type="project" value="UniProtKB-SubCell"/>
</dbReference>
<dbReference type="Proteomes" id="UP000295325">
    <property type="component" value="Unassembled WGS sequence"/>
</dbReference>
<dbReference type="InterPro" id="IPR011990">
    <property type="entry name" value="TPR-like_helical_dom_sf"/>
</dbReference>
<evidence type="ECO:0000313" key="9">
    <source>
        <dbReference type="Proteomes" id="UP000295325"/>
    </source>
</evidence>
<dbReference type="SMART" id="SM00530">
    <property type="entry name" value="HTH_XRE"/>
    <property type="match status" value="1"/>
</dbReference>
<evidence type="ECO:0000313" key="8">
    <source>
        <dbReference type="EMBL" id="TDT61091.1"/>
    </source>
</evidence>
<dbReference type="SMART" id="SM00028">
    <property type="entry name" value="TPR"/>
    <property type="match status" value="6"/>
</dbReference>
<evidence type="ECO:0000256" key="3">
    <source>
        <dbReference type="ARBA" id="ARBA00022737"/>
    </source>
</evidence>
<dbReference type="SUPFAM" id="SSF48452">
    <property type="entry name" value="TPR-like"/>
    <property type="match status" value="3"/>
</dbReference>
<keyword evidence="4 6" id="KW-0802">TPR repeat</keyword>